<name>A0AAJ0F668_9PEZI</name>
<sequence length="399" mass="45129">MALVLEIPSDPDPYLSDLPSLSHRHLPGRQSDVNPWAKHARRPFSWSRAKSAARHERVAYPAAGQYRPVVDDDKSQPDPDSSQEPQENSQKENIRPRPHHLALYNANVARHRTPRQSIKSTSRPSAARLARFVDLDEGRDVARARDIRLPGEYLRRPPSLERQDAFWDVRTVKQHTYTSHHSSASYHRGLKRTRSFDEDEERKLAADDAELYRLGLLYDDEYERGEGFGLDAIVHAQPLWRLAVSRPPTKKGKVGKGTRGRKEFRADLDLALSFAALGEDEALAAFLMAPGEDELVPTPAEEKMEVEARTGYSQQRETRLTVVYELEGDVEAEEVEDYTQSPGVAADDCSAKEGEEDYDWAFLDKVSTKEEEDDDNNTETTTANHAVVVEETWIMLGGL</sequence>
<dbReference type="Proteomes" id="UP001239445">
    <property type="component" value="Unassembled WGS sequence"/>
</dbReference>
<accession>A0AAJ0F668</accession>
<evidence type="ECO:0000313" key="3">
    <source>
        <dbReference type="Proteomes" id="UP001239445"/>
    </source>
</evidence>
<protein>
    <submittedName>
        <fullName evidence="2">Uncharacterized protein</fullName>
    </submittedName>
</protein>
<evidence type="ECO:0000313" key="2">
    <source>
        <dbReference type="EMBL" id="KAK1756506.1"/>
    </source>
</evidence>
<evidence type="ECO:0000256" key="1">
    <source>
        <dbReference type="SAM" id="MobiDB-lite"/>
    </source>
</evidence>
<gene>
    <name evidence="2" type="ORF">QBC47DRAFT_401409</name>
</gene>
<dbReference type="AlphaFoldDB" id="A0AAJ0F668"/>
<keyword evidence="3" id="KW-1185">Reference proteome</keyword>
<feature type="compositionally biased region" description="Low complexity" evidence="1">
    <location>
        <begin position="12"/>
        <end position="21"/>
    </location>
</feature>
<feature type="compositionally biased region" description="Low complexity" evidence="1">
    <location>
        <begin position="78"/>
        <end position="87"/>
    </location>
</feature>
<comment type="caution">
    <text evidence="2">The sequence shown here is derived from an EMBL/GenBank/DDBJ whole genome shotgun (WGS) entry which is preliminary data.</text>
</comment>
<proteinExistence type="predicted"/>
<reference evidence="2" key="1">
    <citation type="submission" date="2023-06" db="EMBL/GenBank/DDBJ databases">
        <title>Genome-scale phylogeny and comparative genomics of the fungal order Sordariales.</title>
        <authorList>
            <consortium name="Lawrence Berkeley National Laboratory"/>
            <person name="Hensen N."/>
            <person name="Bonometti L."/>
            <person name="Westerberg I."/>
            <person name="Brannstrom I.O."/>
            <person name="Guillou S."/>
            <person name="Cros-Aarteil S."/>
            <person name="Calhoun S."/>
            <person name="Haridas S."/>
            <person name="Kuo A."/>
            <person name="Mondo S."/>
            <person name="Pangilinan J."/>
            <person name="Riley R."/>
            <person name="Labutti K."/>
            <person name="Andreopoulos B."/>
            <person name="Lipzen A."/>
            <person name="Chen C."/>
            <person name="Yanf M."/>
            <person name="Daum C."/>
            <person name="Ng V."/>
            <person name="Clum A."/>
            <person name="Steindorff A."/>
            <person name="Ohm R."/>
            <person name="Martin F."/>
            <person name="Silar P."/>
            <person name="Natvig D."/>
            <person name="Lalanne C."/>
            <person name="Gautier V."/>
            <person name="Ament-Velasquez S.L."/>
            <person name="Kruys A."/>
            <person name="Hutchinson M.I."/>
            <person name="Powell A.J."/>
            <person name="Barry K."/>
            <person name="Miller A.N."/>
            <person name="Grigoriev I.V."/>
            <person name="Debuchy R."/>
            <person name="Gladieux P."/>
            <person name="Thoren M.H."/>
            <person name="Johannesson H."/>
        </authorList>
    </citation>
    <scope>NUCLEOTIDE SEQUENCE</scope>
    <source>
        <strain evidence="2">PSN4</strain>
    </source>
</reference>
<feature type="region of interest" description="Disordered" evidence="1">
    <location>
        <begin position="333"/>
        <end position="354"/>
    </location>
</feature>
<feature type="region of interest" description="Disordered" evidence="1">
    <location>
        <begin position="1"/>
        <end position="99"/>
    </location>
</feature>
<dbReference type="EMBL" id="MU839832">
    <property type="protein sequence ID" value="KAK1756506.1"/>
    <property type="molecule type" value="Genomic_DNA"/>
</dbReference>
<organism evidence="2 3">
    <name type="scientific">Echria macrotheca</name>
    <dbReference type="NCBI Taxonomy" id="438768"/>
    <lineage>
        <taxon>Eukaryota</taxon>
        <taxon>Fungi</taxon>
        <taxon>Dikarya</taxon>
        <taxon>Ascomycota</taxon>
        <taxon>Pezizomycotina</taxon>
        <taxon>Sordariomycetes</taxon>
        <taxon>Sordariomycetidae</taxon>
        <taxon>Sordariales</taxon>
        <taxon>Schizotheciaceae</taxon>
        <taxon>Echria</taxon>
    </lineage>
</organism>